<sequence>MKILLIHKFHYMLGGTETFHYNLAEALTAAGHEVIFFSMYDKRNIPCAQDKYFVSNVDYNDPNLSTFKKIKMGIKLIYSFESKHNIEKLIRDEKPDIAHIGLLHRQITFSVVDVLKKYNIPVVMHLHELTAVCPCYTMLRQDGTICSDCATKGYWNCVKNKCMKGSLAKSVLAYTEAQFLRYGHYYDKIDLYIAECNFYKNLVEKAHFTHSPIIKMNNFLPINQEYKAYYEHDNYILYFGRYAREKGVLTILKAYAKMHCDEKLVLVGKGSEEERIKKFVKEHNLEGRVQVNGAIFGEEMDRIIERAKVVLVPSEWYENGAFVALQALAKGKIVVASDIAGLSEIVQDGETGYLAEPGNPDSFAIAIQKALNLTETEYRNMSARIVAYAKKRCDAENYIEKLCKIYEELINGKQHKENG</sequence>
<dbReference type="PANTHER" id="PTHR45947">
    <property type="entry name" value="SULFOQUINOVOSYL TRANSFERASE SQD2"/>
    <property type="match status" value="1"/>
</dbReference>
<dbReference type="PANTHER" id="PTHR45947:SF13">
    <property type="entry name" value="TRANSFERASE"/>
    <property type="match status" value="1"/>
</dbReference>
<evidence type="ECO:0000259" key="2">
    <source>
        <dbReference type="Pfam" id="PF13439"/>
    </source>
</evidence>
<dbReference type="SUPFAM" id="SSF53756">
    <property type="entry name" value="UDP-Glycosyltransferase/glycogen phosphorylase"/>
    <property type="match status" value="1"/>
</dbReference>
<dbReference type="InterPro" id="IPR001296">
    <property type="entry name" value="Glyco_trans_1"/>
</dbReference>
<dbReference type="RefSeq" id="WP_117530070.1">
    <property type="nucleotide sequence ID" value="NZ_QVES01000017.1"/>
</dbReference>
<dbReference type="GO" id="GO:0016757">
    <property type="term" value="F:glycosyltransferase activity"/>
    <property type="evidence" value="ECO:0007669"/>
    <property type="project" value="InterPro"/>
</dbReference>
<reference evidence="3 4" key="1">
    <citation type="submission" date="2018-08" db="EMBL/GenBank/DDBJ databases">
        <title>A genome reference for cultivated species of the human gut microbiota.</title>
        <authorList>
            <person name="Zou Y."/>
            <person name="Xue W."/>
            <person name="Luo G."/>
        </authorList>
    </citation>
    <scope>NUCLEOTIDE SEQUENCE [LARGE SCALE GENOMIC DNA]</scope>
    <source>
        <strain evidence="3 4">AF31-14AC</strain>
    </source>
</reference>
<dbReference type="Proteomes" id="UP000260782">
    <property type="component" value="Unassembled WGS sequence"/>
</dbReference>
<feature type="domain" description="Glycosyl transferase family 1" evidence="1">
    <location>
        <begin position="230"/>
        <end position="391"/>
    </location>
</feature>
<dbReference type="Pfam" id="PF13439">
    <property type="entry name" value="Glyco_transf_4"/>
    <property type="match status" value="1"/>
</dbReference>
<dbReference type="AlphaFoldDB" id="A0A3E2TVR2"/>
<dbReference type="InterPro" id="IPR028098">
    <property type="entry name" value="Glyco_trans_4-like_N"/>
</dbReference>
<protein>
    <submittedName>
        <fullName evidence="3">Glycosyltransferase</fullName>
    </submittedName>
</protein>
<comment type="caution">
    <text evidence="3">The sequence shown here is derived from an EMBL/GenBank/DDBJ whole genome shotgun (WGS) entry which is preliminary data.</text>
</comment>
<accession>A0A3E2TVR2</accession>
<keyword evidence="3" id="KW-0808">Transferase</keyword>
<evidence type="ECO:0000259" key="1">
    <source>
        <dbReference type="Pfam" id="PF00534"/>
    </source>
</evidence>
<dbReference type="InterPro" id="IPR050194">
    <property type="entry name" value="Glycosyltransferase_grp1"/>
</dbReference>
<gene>
    <name evidence="3" type="ORF">DWZ25_12430</name>
</gene>
<dbReference type="EMBL" id="QVES01000017">
    <property type="protein sequence ID" value="RGB83192.1"/>
    <property type="molecule type" value="Genomic_DNA"/>
</dbReference>
<organism evidence="3 4">
    <name type="scientific">Faecalibacterium prausnitzii</name>
    <dbReference type="NCBI Taxonomy" id="853"/>
    <lineage>
        <taxon>Bacteria</taxon>
        <taxon>Bacillati</taxon>
        <taxon>Bacillota</taxon>
        <taxon>Clostridia</taxon>
        <taxon>Eubacteriales</taxon>
        <taxon>Oscillospiraceae</taxon>
        <taxon>Faecalibacterium</taxon>
    </lineage>
</organism>
<evidence type="ECO:0000313" key="4">
    <source>
        <dbReference type="Proteomes" id="UP000260782"/>
    </source>
</evidence>
<proteinExistence type="predicted"/>
<evidence type="ECO:0000313" key="3">
    <source>
        <dbReference type="EMBL" id="RGB83192.1"/>
    </source>
</evidence>
<feature type="domain" description="Glycosyltransferase subfamily 4-like N-terminal" evidence="2">
    <location>
        <begin position="14"/>
        <end position="152"/>
    </location>
</feature>
<dbReference type="Gene3D" id="3.40.50.2000">
    <property type="entry name" value="Glycogen Phosphorylase B"/>
    <property type="match status" value="2"/>
</dbReference>
<dbReference type="Pfam" id="PF00534">
    <property type="entry name" value="Glycos_transf_1"/>
    <property type="match status" value="1"/>
</dbReference>
<name>A0A3E2TVR2_9FIRM</name>